<evidence type="ECO:0000313" key="5">
    <source>
        <dbReference type="Proteomes" id="UP000028091"/>
    </source>
</evidence>
<dbReference type="eggNOG" id="COG0860">
    <property type="taxonomic scope" value="Bacteria"/>
</dbReference>
<evidence type="ECO:0000259" key="3">
    <source>
        <dbReference type="SMART" id="SM00646"/>
    </source>
</evidence>
<comment type="caution">
    <text evidence="4">The sequence shown here is derived from an EMBL/GenBank/DDBJ whole genome shotgun (WGS) entry which is preliminary data.</text>
</comment>
<gene>
    <name evidence="4" type="ORF">BA70_05720</name>
</gene>
<feature type="domain" description="MurNAc-LAA" evidence="3">
    <location>
        <begin position="115"/>
        <end position="226"/>
    </location>
</feature>
<dbReference type="NCBIfam" id="TIGR02883">
    <property type="entry name" value="spore_cwlD"/>
    <property type="match status" value="1"/>
</dbReference>
<name>A0A081L8Y3_9BACI</name>
<dbReference type="OrthoDB" id="9806267at2"/>
<dbReference type="GO" id="GO:0008745">
    <property type="term" value="F:N-acetylmuramoyl-L-alanine amidase activity"/>
    <property type="evidence" value="ECO:0007669"/>
    <property type="project" value="InterPro"/>
</dbReference>
<protein>
    <submittedName>
        <fullName evidence="4">N-acetylmuramoyl-L-alanine amidase</fullName>
    </submittedName>
</protein>
<dbReference type="GO" id="GO:0009253">
    <property type="term" value="P:peptidoglycan catabolic process"/>
    <property type="evidence" value="ECO:0007669"/>
    <property type="project" value="InterPro"/>
</dbReference>
<evidence type="ECO:0000256" key="2">
    <source>
        <dbReference type="SAM" id="Phobius"/>
    </source>
</evidence>
<dbReference type="InterPro" id="IPR014234">
    <property type="entry name" value="Spore_CwlD"/>
</dbReference>
<sequence length="237" mass="26996">MKRKLKWTGFLIGFIVLLFLFRFQFLNDDSWKSWNLPLSGKIIYLDPGHGGPDGGAVGGELLEKEIALDVSMKIRDYLQEQGALVLMTREDDSDLSSKNTKGYARKKAEDLRNRVKVINESEADLYLSIHLNAIPSNKWSGAQTFFYGKYEENEKAAKFIQDELRRNLENTDRKAKRINGIYLMQNVTKPGALVEIGFLSNPKEAGQLATPKYQDQIAASIYKGILRYLTEQKEPPE</sequence>
<dbReference type="GO" id="GO:0030288">
    <property type="term" value="C:outer membrane-bounded periplasmic space"/>
    <property type="evidence" value="ECO:0007669"/>
    <property type="project" value="TreeGrafter"/>
</dbReference>
<dbReference type="Proteomes" id="UP000028091">
    <property type="component" value="Unassembled WGS sequence"/>
</dbReference>
<dbReference type="SUPFAM" id="SSF53187">
    <property type="entry name" value="Zn-dependent exopeptidases"/>
    <property type="match status" value="1"/>
</dbReference>
<keyword evidence="1" id="KW-0378">Hydrolase</keyword>
<keyword evidence="2" id="KW-1133">Transmembrane helix</keyword>
<proteinExistence type="predicted"/>
<dbReference type="RefSeq" id="WP_024425615.1">
    <property type="nucleotide sequence ID" value="NZ_JOTP01000017.1"/>
</dbReference>
<dbReference type="CDD" id="cd02696">
    <property type="entry name" value="MurNAc-LAA"/>
    <property type="match status" value="1"/>
</dbReference>
<dbReference type="AlphaFoldDB" id="A0A081L8Y3"/>
<organism evidence="4 5">
    <name type="scientific">Bacillus zhangzhouensis</name>
    <dbReference type="NCBI Taxonomy" id="1178540"/>
    <lineage>
        <taxon>Bacteria</taxon>
        <taxon>Bacillati</taxon>
        <taxon>Bacillota</taxon>
        <taxon>Bacilli</taxon>
        <taxon>Bacillales</taxon>
        <taxon>Bacillaceae</taxon>
        <taxon>Bacillus</taxon>
    </lineage>
</organism>
<reference evidence="4 5" key="1">
    <citation type="submission" date="2012-09" db="EMBL/GenBank/DDBJ databases">
        <title>Genome Sequence of Bacillus sp. DW5-4.</title>
        <authorList>
            <person name="Lai Q."/>
            <person name="Liu Y."/>
            <person name="Shao Z."/>
        </authorList>
    </citation>
    <scope>NUCLEOTIDE SEQUENCE [LARGE SCALE GENOMIC DNA]</scope>
    <source>
        <strain evidence="4 5">DW5-4</strain>
    </source>
</reference>
<evidence type="ECO:0000313" key="4">
    <source>
        <dbReference type="EMBL" id="KEP25709.1"/>
    </source>
</evidence>
<dbReference type="PANTHER" id="PTHR30404">
    <property type="entry name" value="N-ACETYLMURAMOYL-L-ALANINE AMIDASE"/>
    <property type="match status" value="1"/>
</dbReference>
<dbReference type="InterPro" id="IPR050695">
    <property type="entry name" value="N-acetylmuramoyl_amidase_3"/>
</dbReference>
<dbReference type="SMART" id="SM00646">
    <property type="entry name" value="Ami_3"/>
    <property type="match status" value="1"/>
</dbReference>
<dbReference type="InterPro" id="IPR002508">
    <property type="entry name" value="MurNAc-LAA_cat"/>
</dbReference>
<evidence type="ECO:0000256" key="1">
    <source>
        <dbReference type="ARBA" id="ARBA00022801"/>
    </source>
</evidence>
<keyword evidence="5" id="KW-1185">Reference proteome</keyword>
<dbReference type="GeneID" id="61768138"/>
<dbReference type="PANTHER" id="PTHR30404:SF0">
    <property type="entry name" value="N-ACETYLMURAMOYL-L-ALANINE AMIDASE AMIC"/>
    <property type="match status" value="1"/>
</dbReference>
<dbReference type="Gene3D" id="3.40.630.40">
    <property type="entry name" value="Zn-dependent exopeptidases"/>
    <property type="match status" value="1"/>
</dbReference>
<dbReference type="EMBL" id="JOTP01000017">
    <property type="protein sequence ID" value="KEP25709.1"/>
    <property type="molecule type" value="Genomic_DNA"/>
</dbReference>
<dbReference type="Pfam" id="PF01520">
    <property type="entry name" value="Amidase_3"/>
    <property type="match status" value="1"/>
</dbReference>
<accession>A0A081L8Y3</accession>
<keyword evidence="2" id="KW-0812">Transmembrane</keyword>
<keyword evidence="2" id="KW-0472">Membrane</keyword>
<feature type="transmembrane region" description="Helical" evidence="2">
    <location>
        <begin position="7"/>
        <end position="25"/>
    </location>
</feature>